<name>K0TNS8_THAOC</name>
<feature type="compositionally biased region" description="Gly residues" evidence="1">
    <location>
        <begin position="123"/>
        <end position="142"/>
    </location>
</feature>
<organism evidence="4 5">
    <name type="scientific">Thalassiosira oceanica</name>
    <name type="common">Marine diatom</name>
    <dbReference type="NCBI Taxonomy" id="159749"/>
    <lineage>
        <taxon>Eukaryota</taxon>
        <taxon>Sar</taxon>
        <taxon>Stramenopiles</taxon>
        <taxon>Ochrophyta</taxon>
        <taxon>Bacillariophyta</taxon>
        <taxon>Coscinodiscophyceae</taxon>
        <taxon>Thalassiosirophycidae</taxon>
        <taxon>Thalassiosirales</taxon>
        <taxon>Thalassiosiraceae</taxon>
        <taxon>Thalassiosira</taxon>
    </lineage>
</organism>
<keyword evidence="2" id="KW-0812">Transmembrane</keyword>
<evidence type="ECO:0000256" key="1">
    <source>
        <dbReference type="SAM" id="MobiDB-lite"/>
    </source>
</evidence>
<dbReference type="Proteomes" id="UP000266841">
    <property type="component" value="Unassembled WGS sequence"/>
</dbReference>
<dbReference type="AlphaFoldDB" id="K0TNS8"/>
<comment type="caution">
    <text evidence="4">The sequence shown here is derived from an EMBL/GenBank/DDBJ whole genome shotgun (WGS) entry which is preliminary data.</text>
</comment>
<keyword evidence="5" id="KW-1185">Reference proteome</keyword>
<feature type="signal peptide" evidence="3">
    <location>
        <begin position="1"/>
        <end position="27"/>
    </location>
</feature>
<feature type="transmembrane region" description="Helical" evidence="2">
    <location>
        <begin position="68"/>
        <end position="91"/>
    </location>
</feature>
<sequence>MRPRSGPWKLSVLVFAAFLWLSVFIVGHCYERGQERYHGYDNDDAYLADADDDAVFMEARWCGSRSLYLMWMTSVWVSVLALSYCSIIGYVKVRDVAVANGRSQPCTRGGEAGRSDFYASLGDGSGGVGGGGGEAGPPGTGRPGSYQGGAAADRD</sequence>
<keyword evidence="2" id="KW-0472">Membrane</keyword>
<proteinExistence type="predicted"/>
<accession>K0TNS8</accession>
<dbReference type="EMBL" id="AGNL01000915">
    <property type="protein sequence ID" value="EJK77416.1"/>
    <property type="molecule type" value="Genomic_DNA"/>
</dbReference>
<gene>
    <name evidence="4" type="ORF">THAOC_00756</name>
</gene>
<dbReference type="OrthoDB" id="46602at2759"/>
<evidence type="ECO:0000256" key="2">
    <source>
        <dbReference type="SAM" id="Phobius"/>
    </source>
</evidence>
<keyword evidence="3" id="KW-0732">Signal</keyword>
<feature type="region of interest" description="Disordered" evidence="1">
    <location>
        <begin position="117"/>
        <end position="155"/>
    </location>
</feature>
<evidence type="ECO:0000313" key="4">
    <source>
        <dbReference type="EMBL" id="EJK77416.1"/>
    </source>
</evidence>
<reference evidence="4 5" key="1">
    <citation type="journal article" date="2012" name="Genome Biol.">
        <title>Genome and low-iron response of an oceanic diatom adapted to chronic iron limitation.</title>
        <authorList>
            <person name="Lommer M."/>
            <person name="Specht M."/>
            <person name="Roy A.S."/>
            <person name="Kraemer L."/>
            <person name="Andreson R."/>
            <person name="Gutowska M.A."/>
            <person name="Wolf J."/>
            <person name="Bergner S.V."/>
            <person name="Schilhabel M.B."/>
            <person name="Klostermeier U.C."/>
            <person name="Beiko R.G."/>
            <person name="Rosenstiel P."/>
            <person name="Hippler M."/>
            <person name="Laroche J."/>
        </authorList>
    </citation>
    <scope>NUCLEOTIDE SEQUENCE [LARGE SCALE GENOMIC DNA]</scope>
    <source>
        <strain evidence="4 5">CCMP1005</strain>
    </source>
</reference>
<evidence type="ECO:0000256" key="3">
    <source>
        <dbReference type="SAM" id="SignalP"/>
    </source>
</evidence>
<dbReference type="eggNOG" id="ENOG502SMS2">
    <property type="taxonomic scope" value="Eukaryota"/>
</dbReference>
<feature type="non-terminal residue" evidence="4">
    <location>
        <position position="155"/>
    </location>
</feature>
<keyword evidence="2" id="KW-1133">Transmembrane helix</keyword>
<feature type="chain" id="PRO_5003841284" evidence="3">
    <location>
        <begin position="28"/>
        <end position="155"/>
    </location>
</feature>
<evidence type="ECO:0000313" key="5">
    <source>
        <dbReference type="Proteomes" id="UP000266841"/>
    </source>
</evidence>
<protein>
    <submittedName>
        <fullName evidence="4">Uncharacterized protein</fullName>
    </submittedName>
</protein>